<dbReference type="InterPro" id="IPR006140">
    <property type="entry name" value="D-isomer_DH_NAD-bd"/>
</dbReference>
<reference evidence="7 8" key="1">
    <citation type="journal article" date="2018" name="Mar. Genomics">
        <title>Complete genome sequence of Marinifilaceae bacterium strain SPP2, isolated from the Antarctic marine sediment.</title>
        <authorList>
            <person name="Watanabe M."/>
            <person name="Kojima H."/>
            <person name="Fukui M."/>
        </authorList>
    </citation>
    <scope>NUCLEOTIDE SEQUENCE [LARGE SCALE GENOMIC DNA]</scope>
    <source>
        <strain evidence="7 8">SPP2</strain>
    </source>
</reference>
<feature type="domain" description="D-isomer specific 2-hydroxyacid dehydrogenase catalytic" evidence="5">
    <location>
        <begin position="22"/>
        <end position="311"/>
    </location>
</feature>
<name>A0A1Y1CIX6_9BACT</name>
<proteinExistence type="inferred from homology"/>
<dbReference type="InterPro" id="IPR050418">
    <property type="entry name" value="D-iso_2-hydroxyacid_DH_PdxB"/>
</dbReference>
<dbReference type="PANTHER" id="PTHR43761">
    <property type="entry name" value="D-ISOMER SPECIFIC 2-HYDROXYACID DEHYDROGENASE FAMILY PROTEIN (AFU_ORTHOLOGUE AFUA_1G13630)"/>
    <property type="match status" value="1"/>
</dbReference>
<comment type="similarity">
    <text evidence="1 4">Belongs to the D-isomer specific 2-hydroxyacid dehydrogenase family.</text>
</comment>
<dbReference type="InterPro" id="IPR029752">
    <property type="entry name" value="D-isomer_DH_CS1"/>
</dbReference>
<dbReference type="InterPro" id="IPR036291">
    <property type="entry name" value="NAD(P)-bd_dom_sf"/>
</dbReference>
<dbReference type="InterPro" id="IPR029753">
    <property type="entry name" value="D-isomer_DH_CS"/>
</dbReference>
<sequence length="314" mass="34393">MKFSILEPIGITACKYEQLKQEFEALGHELIFFTDRNEDEQELIKRAEGADVVVVSNIPITKNFLDACPKLSMISVAFTGVDHIDMETCRERKILVSNAAGFSTESVAELTIGMILSVYRKIVSGDSITRFGGDRAGFLGSELNGKTIGIVGAGAIGLRVAEIARVFNCRVIAFNRSEKSVEGVEFVSMDVLLKEADVVSLHVPLTADTKGLFGGEEFKKMKPSAILINTARGPVVDNAALCEALQNGEIAGAAVDVYEKEPPLEKEHILFTAPNLIMLPHLAFATQESFNKRVDIVMENIRLWLSGKPRNMMN</sequence>
<keyword evidence="3" id="KW-0520">NAD</keyword>
<evidence type="ECO:0000256" key="4">
    <source>
        <dbReference type="RuleBase" id="RU003719"/>
    </source>
</evidence>
<dbReference type="SUPFAM" id="SSF52283">
    <property type="entry name" value="Formate/glycerate dehydrogenase catalytic domain-like"/>
    <property type="match status" value="1"/>
</dbReference>
<dbReference type="PANTHER" id="PTHR43761:SF1">
    <property type="entry name" value="D-ISOMER SPECIFIC 2-HYDROXYACID DEHYDROGENASE CATALYTIC DOMAIN-CONTAINING PROTEIN-RELATED"/>
    <property type="match status" value="1"/>
</dbReference>
<dbReference type="InterPro" id="IPR006139">
    <property type="entry name" value="D-isomer_2_OHA_DH_cat_dom"/>
</dbReference>
<feature type="domain" description="D-isomer specific 2-hydroxyacid dehydrogenase NAD-binding" evidence="6">
    <location>
        <begin position="112"/>
        <end position="283"/>
    </location>
</feature>
<dbReference type="EMBL" id="AP018042">
    <property type="protein sequence ID" value="BAX80023.1"/>
    <property type="molecule type" value="Genomic_DNA"/>
</dbReference>
<dbReference type="RefSeq" id="WP_096428899.1">
    <property type="nucleotide sequence ID" value="NZ_AP018042.1"/>
</dbReference>
<evidence type="ECO:0000256" key="2">
    <source>
        <dbReference type="ARBA" id="ARBA00023002"/>
    </source>
</evidence>
<evidence type="ECO:0000259" key="6">
    <source>
        <dbReference type="Pfam" id="PF02826"/>
    </source>
</evidence>
<evidence type="ECO:0000313" key="7">
    <source>
        <dbReference type="EMBL" id="BAX80023.1"/>
    </source>
</evidence>
<dbReference type="KEGG" id="mbas:ALGA_1648"/>
<dbReference type="OrthoDB" id="9777288at2"/>
<dbReference type="SUPFAM" id="SSF51735">
    <property type="entry name" value="NAD(P)-binding Rossmann-fold domains"/>
    <property type="match status" value="1"/>
</dbReference>
<evidence type="ECO:0000256" key="1">
    <source>
        <dbReference type="ARBA" id="ARBA00005854"/>
    </source>
</evidence>
<dbReference type="Proteomes" id="UP000218267">
    <property type="component" value="Chromosome"/>
</dbReference>
<dbReference type="Pfam" id="PF00389">
    <property type="entry name" value="2-Hacid_dh"/>
    <property type="match status" value="1"/>
</dbReference>
<dbReference type="PROSITE" id="PS00670">
    <property type="entry name" value="D_2_HYDROXYACID_DH_2"/>
    <property type="match status" value="1"/>
</dbReference>
<dbReference type="GO" id="GO:0051287">
    <property type="term" value="F:NAD binding"/>
    <property type="evidence" value="ECO:0007669"/>
    <property type="project" value="InterPro"/>
</dbReference>
<dbReference type="GO" id="GO:0016616">
    <property type="term" value="F:oxidoreductase activity, acting on the CH-OH group of donors, NAD or NADP as acceptor"/>
    <property type="evidence" value="ECO:0007669"/>
    <property type="project" value="InterPro"/>
</dbReference>
<dbReference type="Pfam" id="PF02826">
    <property type="entry name" value="2-Hacid_dh_C"/>
    <property type="match status" value="1"/>
</dbReference>
<gene>
    <name evidence="7" type="ORF">ALGA_1648</name>
</gene>
<dbReference type="FunFam" id="3.40.50.720:FF:000203">
    <property type="entry name" value="D-3-phosphoglycerate dehydrogenase (SerA)"/>
    <property type="match status" value="1"/>
</dbReference>
<dbReference type="PROSITE" id="PS00671">
    <property type="entry name" value="D_2_HYDROXYACID_DH_3"/>
    <property type="match status" value="1"/>
</dbReference>
<accession>A0A1Y1CIX6</accession>
<evidence type="ECO:0000256" key="3">
    <source>
        <dbReference type="ARBA" id="ARBA00023027"/>
    </source>
</evidence>
<keyword evidence="8" id="KW-1185">Reference proteome</keyword>
<organism evidence="7 8">
    <name type="scientific">Labilibaculum antarcticum</name>
    <dbReference type="NCBI Taxonomy" id="1717717"/>
    <lineage>
        <taxon>Bacteria</taxon>
        <taxon>Pseudomonadati</taxon>
        <taxon>Bacteroidota</taxon>
        <taxon>Bacteroidia</taxon>
        <taxon>Marinilabiliales</taxon>
        <taxon>Marinifilaceae</taxon>
        <taxon>Labilibaculum</taxon>
    </lineage>
</organism>
<evidence type="ECO:0000313" key="8">
    <source>
        <dbReference type="Proteomes" id="UP000218267"/>
    </source>
</evidence>
<dbReference type="AlphaFoldDB" id="A0A1Y1CIX6"/>
<evidence type="ECO:0000259" key="5">
    <source>
        <dbReference type="Pfam" id="PF00389"/>
    </source>
</evidence>
<reference evidence="8" key="2">
    <citation type="journal article" date="2020" name="Antonie Van Leeuwenhoek">
        <title>Labilibaculum antarcticum sp. nov., a novel facultative anaerobic, psychrotorelant bacterium isolated from marine sediment of Antarctica.</title>
        <authorList>
            <person name="Watanabe M."/>
            <person name="Kojima H."/>
            <person name="Fukui M."/>
        </authorList>
    </citation>
    <scope>NUCLEOTIDE SEQUENCE [LARGE SCALE GENOMIC DNA]</scope>
    <source>
        <strain evidence="8">SPP2</strain>
    </source>
</reference>
<dbReference type="Gene3D" id="3.40.50.720">
    <property type="entry name" value="NAD(P)-binding Rossmann-like Domain"/>
    <property type="match status" value="2"/>
</dbReference>
<dbReference type="PROSITE" id="PS00065">
    <property type="entry name" value="D_2_HYDROXYACID_DH_1"/>
    <property type="match status" value="1"/>
</dbReference>
<protein>
    <submittedName>
        <fullName evidence="7">Hydroxyacid dehydrogenase</fullName>
    </submittedName>
</protein>
<keyword evidence="2 4" id="KW-0560">Oxidoreductase</keyword>